<name>A0ABQ4IY66_9ACTN</name>
<reference evidence="1 2" key="1">
    <citation type="submission" date="2021-01" db="EMBL/GenBank/DDBJ databases">
        <title>Whole genome shotgun sequence of Verrucosispora lutea NBRC 106530.</title>
        <authorList>
            <person name="Komaki H."/>
            <person name="Tamura T."/>
        </authorList>
    </citation>
    <scope>NUCLEOTIDE SEQUENCE [LARGE SCALE GENOMIC DNA]</scope>
    <source>
        <strain evidence="1 2">NBRC 106530</strain>
    </source>
</reference>
<comment type="caution">
    <text evidence="1">The sequence shown here is derived from an EMBL/GenBank/DDBJ whole genome shotgun (WGS) entry which is preliminary data.</text>
</comment>
<dbReference type="EMBL" id="BOPB01000018">
    <property type="protein sequence ID" value="GIJ22872.1"/>
    <property type="molecule type" value="Genomic_DNA"/>
</dbReference>
<evidence type="ECO:0000313" key="2">
    <source>
        <dbReference type="Proteomes" id="UP000643165"/>
    </source>
</evidence>
<evidence type="ECO:0008006" key="3">
    <source>
        <dbReference type="Google" id="ProtNLM"/>
    </source>
</evidence>
<dbReference type="Proteomes" id="UP000643165">
    <property type="component" value="Unassembled WGS sequence"/>
</dbReference>
<dbReference type="InterPro" id="IPR036926">
    <property type="entry name" value="Thymidate_synth/dCMP_Mease_sf"/>
</dbReference>
<dbReference type="SUPFAM" id="SSF55831">
    <property type="entry name" value="Thymidylate synthase/dCMP hydroxymethylase"/>
    <property type="match status" value="1"/>
</dbReference>
<gene>
    <name evidence="1" type="ORF">Vlu01_34960</name>
</gene>
<dbReference type="RefSeq" id="WP_204000621.1">
    <property type="nucleotide sequence ID" value="NZ_BOPB01000018.1"/>
</dbReference>
<organism evidence="1 2">
    <name type="scientific">Micromonospora lutea</name>
    <dbReference type="NCBI Taxonomy" id="419825"/>
    <lineage>
        <taxon>Bacteria</taxon>
        <taxon>Bacillati</taxon>
        <taxon>Actinomycetota</taxon>
        <taxon>Actinomycetes</taxon>
        <taxon>Micromonosporales</taxon>
        <taxon>Micromonosporaceae</taxon>
        <taxon>Micromonospora</taxon>
    </lineage>
</organism>
<evidence type="ECO:0000313" key="1">
    <source>
        <dbReference type="EMBL" id="GIJ22872.1"/>
    </source>
</evidence>
<proteinExistence type="predicted"/>
<keyword evidence="2" id="KW-1185">Reference proteome</keyword>
<sequence>METFTVQALDVSTAWVRTCRALLDVPTHRAFHTVVRILDPQRDDPVVRAELDRILAVKGMQPVRTVANTIFPAALAANTATHEDLVSRYRNLYPALKRMHSSNRLGTYFHRLIDYPGKDGGVDQIGGIIRQLRLQGKINPKSACYEANLADPSKDGKSWTASAPIRVPGRDNGIMQFPCLSHCSFQLDNRTRRLHLAALYRSHYMVEKAYGNYLGLGNLLAYVARQSDLEPGTLTVTAGYAQLDGDAIRLLRPLLTETTPMLAA</sequence>
<dbReference type="Gene3D" id="3.30.572.10">
    <property type="entry name" value="Thymidylate synthase/dCMP hydroxymethylase domain"/>
    <property type="match status" value="1"/>
</dbReference>
<accession>A0ABQ4IY66</accession>
<protein>
    <recommendedName>
        <fullName evidence="3">Thymidylate synthase</fullName>
    </recommendedName>
</protein>